<feature type="region of interest" description="Disordered" evidence="1">
    <location>
        <begin position="524"/>
        <end position="639"/>
    </location>
</feature>
<feature type="compositionally biased region" description="Basic and acidic residues" evidence="1">
    <location>
        <begin position="1"/>
        <end position="10"/>
    </location>
</feature>
<evidence type="ECO:0000313" key="4">
    <source>
        <dbReference type="Proteomes" id="UP001443914"/>
    </source>
</evidence>
<feature type="domain" description="PWWP" evidence="2">
    <location>
        <begin position="208"/>
        <end position="269"/>
    </location>
</feature>
<dbReference type="InterPro" id="IPR052657">
    <property type="entry name" value="PDP_family_Arabidopsis"/>
</dbReference>
<name>A0AAW1LPG3_SAPOF</name>
<dbReference type="PANTHER" id="PTHR10688:SF5">
    <property type="entry name" value="PWWP DOMAIN-CONTAINING PROTEIN 1-RELATED"/>
    <property type="match status" value="1"/>
</dbReference>
<feature type="compositionally biased region" description="Basic and acidic residues" evidence="1">
    <location>
        <begin position="446"/>
        <end position="463"/>
    </location>
</feature>
<feature type="region of interest" description="Disordered" evidence="1">
    <location>
        <begin position="924"/>
        <end position="951"/>
    </location>
</feature>
<feature type="compositionally biased region" description="Pro residues" evidence="1">
    <location>
        <begin position="1108"/>
        <end position="1118"/>
    </location>
</feature>
<keyword evidence="4" id="KW-1185">Reference proteome</keyword>
<dbReference type="PANTHER" id="PTHR10688">
    <property type="entry name" value="PWWP DOMAIN-CONTAINING PROTEIN"/>
    <property type="match status" value="1"/>
</dbReference>
<feature type="compositionally biased region" description="Basic and acidic residues" evidence="1">
    <location>
        <begin position="610"/>
        <end position="624"/>
    </location>
</feature>
<evidence type="ECO:0000313" key="3">
    <source>
        <dbReference type="EMBL" id="KAK9735455.1"/>
    </source>
</evidence>
<dbReference type="InterPro" id="IPR000313">
    <property type="entry name" value="PWWP_dom"/>
</dbReference>
<feature type="compositionally biased region" description="Polar residues" evidence="1">
    <location>
        <begin position="1002"/>
        <end position="1017"/>
    </location>
</feature>
<dbReference type="Gene3D" id="2.30.30.140">
    <property type="match status" value="1"/>
</dbReference>
<dbReference type="SMART" id="SM00293">
    <property type="entry name" value="PWWP"/>
    <property type="match status" value="1"/>
</dbReference>
<dbReference type="SUPFAM" id="SSF63748">
    <property type="entry name" value="Tudor/PWWP/MBT"/>
    <property type="match status" value="1"/>
</dbReference>
<dbReference type="EMBL" id="JBDFQZ010000004">
    <property type="protein sequence ID" value="KAK9735455.1"/>
    <property type="molecule type" value="Genomic_DNA"/>
</dbReference>
<feature type="region of interest" description="Disordered" evidence="1">
    <location>
        <begin position="84"/>
        <end position="166"/>
    </location>
</feature>
<evidence type="ECO:0000256" key="1">
    <source>
        <dbReference type="SAM" id="MobiDB-lite"/>
    </source>
</evidence>
<sequence length="1152" mass="125894">MEEEKIRVSNEEFNDDDDDLNLNVEIRDNSGGVKSEIDEIRVLPREGGDGGDLGDYHVNGDSKEVDGIRLSSAIDEIDRNGEVIVIGEDSEPSNVDLGKTEMVKPETSGISGTEKSSEIVKRGKDKGKSKVSGSGRKGKLGLSSSYDFGGEGDNESRRKEVRKDEGSCMDVKDGDLWAPVSKNFFGIDVDDSLMRSLSAKVMGSEFEMGDMVWGKVKSHPWWPGHLYNEAFASSSVRRVRRDGNILVAFFGDSSYGWFDPEDLVPYDLHYAEKSQQTSSKNFVRAVDESVDESSRRSALGLSCYCRSPFNFRPTDVPGYLAVDIADFEPGTVYSISQIQKARDSFRPAETLSFIHQLATSSMGSDRRNLNFIKNKAIALAYRKSTFEEFDETYAEAFGHKPERPQLPQTPVAKEPSRAPLSGPLVFADTRGVRKSSAKATKPKSQSKKDKYLFKRRDESHDMRTSTMSQGHASPSTSSAYDDETSNSAADGYVFQKRDQATSNNELGESPAIDQLTASAYAVTSEDVPTGRDLTPASQHLELDEAGTADMGDDVRRASDRPNSIVSSSAGNVATSGTLSKKKKKATKRPASELSSGKPEPREKKIKKSKKSGDFRSSERSERHPPVLGGGSPVNPVGKPTQAVASTREKTMDVDLTNPAPQEVGLVPMAVDWENEAEVRQILADLHDLALNPSHGLEKNVPALTRHFLLKFRSLVYLKSSYASAIADSELGEAQAADRPPTESSKTVSSLKPLKGLSRQDEWSKVGKKRIPSERQEENAAKRAKKITDVKSLTAEKRSQMKNPELQQSDGKSKVNSAQSAQSKPIKGEQHGKKVDRPPRVQEPTYLIMKYQSGSNLPSHAELKARFTRFGPLDTSLSRVFYKTDTCRVAFLYKQDANVAYRYAVGSKSLFSNVRFMLKPVAEPQQPVTGKTEGLNGEPRLNPDPSTVESRPPMMAVLPQPVQPLKSILKKSSGGDESGVPNNGGGGSRTTRVRFNVGDEKSSASNRGGLQVQLNESRNPVLASKDGAPSTLISISTSTSSTTTSIAVDINNNQRLSSLHPLQAPLLPFPRPPTNLQYNNHSEITPRNNHQLSLTATTTTSIPGVSQALPPPPPPPAPPSTDISQQMMSLLTRCHDLVTNVKSTLGYLPYHPL</sequence>
<feature type="region of interest" description="Disordered" evidence="1">
    <location>
        <begin position="397"/>
        <end position="485"/>
    </location>
</feature>
<organism evidence="3 4">
    <name type="scientific">Saponaria officinalis</name>
    <name type="common">Common soapwort</name>
    <name type="synonym">Lychnis saponaria</name>
    <dbReference type="NCBI Taxonomy" id="3572"/>
    <lineage>
        <taxon>Eukaryota</taxon>
        <taxon>Viridiplantae</taxon>
        <taxon>Streptophyta</taxon>
        <taxon>Embryophyta</taxon>
        <taxon>Tracheophyta</taxon>
        <taxon>Spermatophyta</taxon>
        <taxon>Magnoliopsida</taxon>
        <taxon>eudicotyledons</taxon>
        <taxon>Gunneridae</taxon>
        <taxon>Pentapetalae</taxon>
        <taxon>Caryophyllales</taxon>
        <taxon>Caryophyllaceae</taxon>
        <taxon>Caryophylleae</taxon>
        <taxon>Saponaria</taxon>
    </lineage>
</organism>
<feature type="compositionally biased region" description="Basic and acidic residues" evidence="1">
    <location>
        <begin position="825"/>
        <end position="837"/>
    </location>
</feature>
<feature type="compositionally biased region" description="Basic residues" evidence="1">
    <location>
        <begin position="432"/>
        <end position="445"/>
    </location>
</feature>
<dbReference type="PROSITE" id="PS50812">
    <property type="entry name" value="PWWP"/>
    <property type="match status" value="1"/>
</dbReference>
<feature type="region of interest" description="Disordered" evidence="1">
    <location>
        <begin position="967"/>
        <end position="1027"/>
    </location>
</feature>
<proteinExistence type="predicted"/>
<feature type="compositionally biased region" description="Polar residues" evidence="1">
    <location>
        <begin position="560"/>
        <end position="572"/>
    </location>
</feature>
<accession>A0AAW1LPG3</accession>
<feature type="compositionally biased region" description="Basic and acidic residues" evidence="1">
    <location>
        <begin position="154"/>
        <end position="166"/>
    </location>
</feature>
<reference evidence="3" key="1">
    <citation type="submission" date="2024-03" db="EMBL/GenBank/DDBJ databases">
        <title>WGS assembly of Saponaria officinalis var. Norfolk2.</title>
        <authorList>
            <person name="Jenkins J."/>
            <person name="Shu S."/>
            <person name="Grimwood J."/>
            <person name="Barry K."/>
            <person name="Goodstein D."/>
            <person name="Schmutz J."/>
            <person name="Leebens-Mack J."/>
            <person name="Osbourn A."/>
        </authorList>
    </citation>
    <scope>NUCLEOTIDE SEQUENCE [LARGE SCALE GENOMIC DNA]</scope>
    <source>
        <strain evidence="3">JIC</strain>
    </source>
</reference>
<dbReference type="CDD" id="cd05162">
    <property type="entry name" value="PWWP"/>
    <property type="match status" value="1"/>
</dbReference>
<dbReference type="AlphaFoldDB" id="A0AAW1LPG3"/>
<feature type="compositionally biased region" description="Basic and acidic residues" evidence="1">
    <location>
        <begin position="115"/>
        <end position="128"/>
    </location>
</feature>
<feature type="compositionally biased region" description="Polar residues" evidence="1">
    <location>
        <begin position="800"/>
        <end position="822"/>
    </location>
</feature>
<feature type="region of interest" description="Disordered" evidence="1">
    <location>
        <begin position="1101"/>
        <end position="1120"/>
    </location>
</feature>
<dbReference type="Proteomes" id="UP001443914">
    <property type="component" value="Unassembled WGS sequence"/>
</dbReference>
<feature type="compositionally biased region" description="Low complexity" evidence="1">
    <location>
        <begin position="130"/>
        <end position="145"/>
    </location>
</feature>
<gene>
    <name evidence="3" type="ORF">RND81_04G206300</name>
</gene>
<dbReference type="Pfam" id="PF00855">
    <property type="entry name" value="PWWP"/>
    <property type="match status" value="1"/>
</dbReference>
<evidence type="ECO:0000259" key="2">
    <source>
        <dbReference type="PROSITE" id="PS50812"/>
    </source>
</evidence>
<feature type="compositionally biased region" description="Polar residues" evidence="1">
    <location>
        <begin position="464"/>
        <end position="479"/>
    </location>
</feature>
<feature type="region of interest" description="Disordered" evidence="1">
    <location>
        <begin position="731"/>
        <end position="837"/>
    </location>
</feature>
<comment type="caution">
    <text evidence="3">The sequence shown here is derived from an EMBL/GenBank/DDBJ whole genome shotgun (WGS) entry which is preliminary data.</text>
</comment>
<feature type="compositionally biased region" description="Basic and acidic residues" evidence="1">
    <location>
        <begin position="757"/>
        <end position="798"/>
    </location>
</feature>
<protein>
    <recommendedName>
        <fullName evidence="2">PWWP domain-containing protein</fullName>
    </recommendedName>
</protein>
<feature type="region of interest" description="Disordered" evidence="1">
    <location>
        <begin position="1"/>
        <end position="24"/>
    </location>
</feature>